<protein>
    <submittedName>
        <fullName evidence="1">Uncharacterized protein</fullName>
    </submittedName>
</protein>
<gene>
    <name evidence="1" type="ORF">AYBTSS11_LOCUS4799</name>
</gene>
<evidence type="ECO:0000313" key="2">
    <source>
        <dbReference type="Proteomes" id="UP001189624"/>
    </source>
</evidence>
<accession>A0AA86V470</accession>
<reference evidence="1" key="1">
    <citation type="submission" date="2023-10" db="EMBL/GenBank/DDBJ databases">
        <authorList>
            <person name="Domelevo Entfellner J.-B."/>
        </authorList>
    </citation>
    <scope>NUCLEOTIDE SEQUENCE</scope>
</reference>
<organism evidence="1 2">
    <name type="scientific">Sphenostylis stenocarpa</name>
    <dbReference type="NCBI Taxonomy" id="92480"/>
    <lineage>
        <taxon>Eukaryota</taxon>
        <taxon>Viridiplantae</taxon>
        <taxon>Streptophyta</taxon>
        <taxon>Embryophyta</taxon>
        <taxon>Tracheophyta</taxon>
        <taxon>Spermatophyta</taxon>
        <taxon>Magnoliopsida</taxon>
        <taxon>eudicotyledons</taxon>
        <taxon>Gunneridae</taxon>
        <taxon>Pentapetalae</taxon>
        <taxon>rosids</taxon>
        <taxon>fabids</taxon>
        <taxon>Fabales</taxon>
        <taxon>Fabaceae</taxon>
        <taxon>Papilionoideae</taxon>
        <taxon>50 kb inversion clade</taxon>
        <taxon>NPAAA clade</taxon>
        <taxon>indigoferoid/millettioid clade</taxon>
        <taxon>Phaseoleae</taxon>
        <taxon>Sphenostylis</taxon>
    </lineage>
</organism>
<evidence type="ECO:0000313" key="1">
    <source>
        <dbReference type="EMBL" id="CAJ1930568.1"/>
    </source>
</evidence>
<dbReference type="Proteomes" id="UP001189624">
    <property type="component" value="Chromosome 2"/>
</dbReference>
<dbReference type="EMBL" id="OY731399">
    <property type="protein sequence ID" value="CAJ1930568.1"/>
    <property type="molecule type" value="Genomic_DNA"/>
</dbReference>
<keyword evidence="2" id="KW-1185">Reference proteome</keyword>
<sequence>MSVFASALSVCSQQSTSEWVDMAKNDSTHLPEAKFTVRTIFSELGTSSLPCFHCFDVLALDEVQREEKGKEVVRHDGHNWCLAEKEQKH</sequence>
<dbReference type="AlphaFoldDB" id="A0AA86V470"/>
<name>A0AA86V470_9FABA</name>
<dbReference type="Gramene" id="rna-AYBTSS11_LOCUS4799">
    <property type="protein sequence ID" value="CAJ1930568.1"/>
    <property type="gene ID" value="gene-AYBTSS11_LOCUS4799"/>
</dbReference>
<proteinExistence type="predicted"/>